<keyword evidence="1" id="KW-0812">Transmembrane</keyword>
<reference evidence="2 3" key="1">
    <citation type="journal article" date="2014" name="Int. J. Syst. Evol. Microbiol.">
        <title>Complete genome sequence of Corynebacterium casei LMG S-19264T (=DSM 44701T), isolated from a smear-ripened cheese.</title>
        <authorList>
            <consortium name="US DOE Joint Genome Institute (JGI-PGF)"/>
            <person name="Walter F."/>
            <person name="Albersmeier A."/>
            <person name="Kalinowski J."/>
            <person name="Ruckert C."/>
        </authorList>
    </citation>
    <scope>NUCLEOTIDE SEQUENCE [LARGE SCALE GENOMIC DNA]</scope>
    <source>
        <strain evidence="2 3">KCTC 12285</strain>
    </source>
</reference>
<protein>
    <submittedName>
        <fullName evidence="2">Uncharacterized protein</fullName>
    </submittedName>
</protein>
<feature type="transmembrane region" description="Helical" evidence="1">
    <location>
        <begin position="12"/>
        <end position="31"/>
    </location>
</feature>
<keyword evidence="1" id="KW-0472">Membrane</keyword>
<keyword evidence="3" id="KW-1185">Reference proteome</keyword>
<proteinExistence type="predicted"/>
<evidence type="ECO:0000313" key="2">
    <source>
        <dbReference type="EMBL" id="GGX30161.1"/>
    </source>
</evidence>
<keyword evidence="1" id="KW-1133">Transmembrane helix</keyword>
<name>A0A918JYZ1_9FLAO</name>
<feature type="transmembrane region" description="Helical" evidence="1">
    <location>
        <begin position="77"/>
        <end position="99"/>
    </location>
</feature>
<evidence type="ECO:0000313" key="3">
    <source>
        <dbReference type="Proteomes" id="UP000601108"/>
    </source>
</evidence>
<sequence>MTIIIKRMYNKAIWKYFWDINVFNIPFSLIIGLISGLLWSIIIFSSLGIVIGYLGYKTFKNNQYYVYYNLGLTKTSLLKKVWLLNMIISFLLFLIYIIIR</sequence>
<comment type="caution">
    <text evidence="2">The sequence shown here is derived from an EMBL/GenBank/DDBJ whole genome shotgun (WGS) entry which is preliminary data.</text>
</comment>
<gene>
    <name evidence="2" type="ORF">GCM10007384_34080</name>
</gene>
<dbReference type="AlphaFoldDB" id="A0A918JYZ1"/>
<accession>A0A918JYZ1</accession>
<feature type="transmembrane region" description="Helical" evidence="1">
    <location>
        <begin position="37"/>
        <end position="56"/>
    </location>
</feature>
<dbReference type="EMBL" id="BMWS01000029">
    <property type="protein sequence ID" value="GGX30161.1"/>
    <property type="molecule type" value="Genomic_DNA"/>
</dbReference>
<organism evidence="2 3">
    <name type="scientific">Aquimarina muelleri</name>
    <dbReference type="NCBI Taxonomy" id="279356"/>
    <lineage>
        <taxon>Bacteria</taxon>
        <taxon>Pseudomonadati</taxon>
        <taxon>Bacteroidota</taxon>
        <taxon>Flavobacteriia</taxon>
        <taxon>Flavobacteriales</taxon>
        <taxon>Flavobacteriaceae</taxon>
        <taxon>Aquimarina</taxon>
    </lineage>
</organism>
<dbReference type="Proteomes" id="UP000601108">
    <property type="component" value="Unassembled WGS sequence"/>
</dbReference>
<evidence type="ECO:0000256" key="1">
    <source>
        <dbReference type="SAM" id="Phobius"/>
    </source>
</evidence>